<dbReference type="InterPro" id="IPR016135">
    <property type="entry name" value="UBQ-conjugating_enzyme/RWD"/>
</dbReference>
<sequence length="1062" mass="118812">MTALSTAIRTIHDLKPNHFFSEQPGPLPSPQGRRRGQGQFHHYQSPQSTERSHRVMGSDSDNDPNLLGDDAEKDASNGRKREKTRSLSPCPSFLPFDVEDKKCAVYVGDIPFNGRNRCRICFGNGDRSIDRGSIQDCDNDTVDSNIASDDDILVSSDRSNPKNKDGACACETELKAYIRGRIFAAYKTPIRYIGIRSCRFFALPARSTSSSTSTEKNDAEDDEDTTKPCDTNSNLHRRSDRRLRIAACIEFENPRLAEYSLGLKYTTFSFRSHPTVRAALKFRPWAIESRLSQQLTPRMPPKHQNSKEQQLAPPKNVLPRPISSPPHRRNLVCDIDCNSSDEQSPSSSISFSPSPPTSSCLVLITNIPSDVTCDELAAFLVERMNRAFRGKPSPTILRLAIRKSKAMDADRSDPATDRNDQSRPIRNHACVEFQDARAAFRATTLKHRRWHAKPQECETENNVGNGFGAGGCSGTKGSDKTRDSARAPCLGIEIWDPTKHDVNDFFIGNESSIPEAINTDDGTEDDISESSNLVAEKDEKSDGVRTASELTENEIEPKLKTLFEELKEDGFLVCKHASINQKLDHLFAIPGSGKKASMCQGYAFRGRICRAYRRSLGIDNDNNTRGSASSNHSCPYVHIDSLEDLEDPLDVLAILYFVHNNDDINFVPGHGWTPQEYLQQQQFKLSALPPSQHQQPTQSKSMEEVVEKLQNDLSEVRTQLAITQQELLKSENANEYLLEKQSKAALIEPSNTSSKQEVQEKDTIRSLQDEIARLKIHLDEKDQNLKASERDAAEIRRECFALIEQSRNSTKQVANKHISDDNLKSDIMKLKEELQQTRSDIQKLDQTRYFNPNSHVGHVWAQGKMDNFIQTSVPALMELAGGTQNEQQQQHAMYHSLNNSLSSLTRDGPDESKTTESVKSVALQAEIAAVQSLYGREAVVTSSGSSTTVTRYIILPVLNSQAGDITVTLIITLPKGYPSQGVVEIDANALPHSFPRIKECISSLLLVCQWEAEACTGSPAVIRIMKKVEQWVQNDWEILQRKLTSMGHGMNEETRKTFFHSM</sequence>
<feature type="region of interest" description="Disordered" evidence="2">
    <location>
        <begin position="208"/>
        <end position="235"/>
    </location>
</feature>
<feature type="coiled-coil region" evidence="1">
    <location>
        <begin position="699"/>
        <end position="726"/>
    </location>
</feature>
<dbReference type="Proteomes" id="UP000291116">
    <property type="component" value="Unassembled WGS sequence"/>
</dbReference>
<evidence type="ECO:0000256" key="2">
    <source>
        <dbReference type="SAM" id="MobiDB-lite"/>
    </source>
</evidence>
<dbReference type="CDD" id="cd11605">
    <property type="entry name" value="RWD_DRWD_ELF-like"/>
    <property type="match status" value="1"/>
</dbReference>
<dbReference type="AlphaFoldDB" id="A0A448Z133"/>
<keyword evidence="4" id="KW-1185">Reference proteome</keyword>
<feature type="region of interest" description="Disordered" evidence="2">
    <location>
        <begin position="293"/>
        <end position="339"/>
    </location>
</feature>
<feature type="region of interest" description="Disordered" evidence="2">
    <location>
        <begin position="15"/>
        <end position="87"/>
    </location>
</feature>
<evidence type="ECO:0000313" key="4">
    <source>
        <dbReference type="Proteomes" id="UP000291116"/>
    </source>
</evidence>
<reference evidence="3 4" key="1">
    <citation type="submission" date="2019-01" db="EMBL/GenBank/DDBJ databases">
        <authorList>
            <person name="Ferrante I. M."/>
        </authorList>
    </citation>
    <scope>NUCLEOTIDE SEQUENCE [LARGE SCALE GENOMIC DNA]</scope>
    <source>
        <strain evidence="3 4">B856</strain>
    </source>
</reference>
<organism evidence="3 4">
    <name type="scientific">Pseudo-nitzschia multistriata</name>
    <dbReference type="NCBI Taxonomy" id="183589"/>
    <lineage>
        <taxon>Eukaryota</taxon>
        <taxon>Sar</taxon>
        <taxon>Stramenopiles</taxon>
        <taxon>Ochrophyta</taxon>
        <taxon>Bacillariophyta</taxon>
        <taxon>Bacillariophyceae</taxon>
        <taxon>Bacillariophycidae</taxon>
        <taxon>Bacillariales</taxon>
        <taxon>Bacillariaceae</taxon>
        <taxon>Pseudo-nitzschia</taxon>
    </lineage>
</organism>
<accession>A0A448Z133</accession>
<keyword evidence="1" id="KW-0175">Coiled coil</keyword>
<dbReference type="Gene3D" id="3.10.110.10">
    <property type="entry name" value="Ubiquitin Conjugating Enzyme"/>
    <property type="match status" value="1"/>
</dbReference>
<feature type="coiled-coil region" evidence="1">
    <location>
        <begin position="764"/>
        <end position="847"/>
    </location>
</feature>
<proteinExistence type="predicted"/>
<gene>
    <name evidence="3" type="ORF">PSNMU_V1.4_AUG-EV-PASAV3_0024610</name>
</gene>
<feature type="region of interest" description="Disordered" evidence="2">
    <location>
        <begin position="513"/>
        <end position="549"/>
    </location>
</feature>
<evidence type="ECO:0000256" key="1">
    <source>
        <dbReference type="SAM" id="Coils"/>
    </source>
</evidence>
<evidence type="ECO:0008006" key="5">
    <source>
        <dbReference type="Google" id="ProtNLM"/>
    </source>
</evidence>
<protein>
    <recommendedName>
        <fullName evidence="5">RWD domain-containing protein</fullName>
    </recommendedName>
</protein>
<name>A0A448Z133_9STRA</name>
<evidence type="ECO:0000313" key="3">
    <source>
        <dbReference type="EMBL" id="VEU35715.1"/>
    </source>
</evidence>
<dbReference type="EMBL" id="CAACVS010000067">
    <property type="protein sequence ID" value="VEU35715.1"/>
    <property type="molecule type" value="Genomic_DNA"/>
</dbReference>